<feature type="compositionally biased region" description="Polar residues" evidence="1">
    <location>
        <begin position="230"/>
        <end position="241"/>
    </location>
</feature>
<dbReference type="Proteomes" id="UP001175000">
    <property type="component" value="Unassembled WGS sequence"/>
</dbReference>
<evidence type="ECO:0000256" key="1">
    <source>
        <dbReference type="SAM" id="MobiDB-lite"/>
    </source>
</evidence>
<feature type="region of interest" description="Disordered" evidence="1">
    <location>
        <begin position="1"/>
        <end position="31"/>
    </location>
</feature>
<organism evidence="2 3">
    <name type="scientific">Immersiella caudata</name>
    <dbReference type="NCBI Taxonomy" id="314043"/>
    <lineage>
        <taxon>Eukaryota</taxon>
        <taxon>Fungi</taxon>
        <taxon>Dikarya</taxon>
        <taxon>Ascomycota</taxon>
        <taxon>Pezizomycotina</taxon>
        <taxon>Sordariomycetes</taxon>
        <taxon>Sordariomycetidae</taxon>
        <taxon>Sordariales</taxon>
        <taxon>Lasiosphaeriaceae</taxon>
        <taxon>Immersiella</taxon>
    </lineage>
</organism>
<sequence length="611" mass="66713">MNNPTRTTPQGQRSHVGPKETGGMAGAVRTPANANLGVDKPKVFDHEGAIGKQFTEHGAIGGIGQSIGGPLAKDGLVGRQFTTEGTIGGSVQGVMGGHKLSDRYDRHPFNNWGLASLTDNPLDINETGDIAMFSDRIDPNINPTPPQARKEYWARLYRKAGTMIYEDAENEVAAEMASEALANMANSRCRQRRLECKYPDGHSLKRPTQQTSSPDLVTPTPVTTSTDTVHVSNPSPESSQVAPAEEPRVFVPTHEFVHTAPSTDLTESAAGSENPPTPGPVHFVQLLPDAPTTIGTTEVLDVFSATRPLSEISDAIAYAMKVRLQYALDRTSFAVNQMVFECSTPWSHPHLYKQEMPRAMQDAQAFCALYINKTPANSLIVLRIIESRAEELVSTPIPTKPLEILARAHALLLYQIIRFFDGDISLRAGSERGMRPLEEAAFALLTFTTFSRGTFDDVGLSMPGVALPAAPGPELAVQNDAPNDMRAFWESWAFQESARRTFLMIFFFLRVYNITKGVFAHPADPTGKCDGKLGIFHSFTASAHLWAAKDFVDFAAAWNSKRHFVVRNGNFSEVLTDAQADDLDVYSRIIFSAAIGIDHAKCWIAARGGTL</sequence>
<evidence type="ECO:0000313" key="2">
    <source>
        <dbReference type="EMBL" id="KAK0620214.1"/>
    </source>
</evidence>
<feature type="compositionally biased region" description="Low complexity" evidence="1">
    <location>
        <begin position="211"/>
        <end position="229"/>
    </location>
</feature>
<gene>
    <name evidence="2" type="ORF">B0T14DRAFT_566981</name>
</gene>
<reference evidence="2" key="1">
    <citation type="submission" date="2023-06" db="EMBL/GenBank/DDBJ databases">
        <title>Genome-scale phylogeny and comparative genomics of the fungal order Sordariales.</title>
        <authorList>
            <consortium name="Lawrence Berkeley National Laboratory"/>
            <person name="Hensen N."/>
            <person name="Bonometti L."/>
            <person name="Westerberg I."/>
            <person name="Brannstrom I.O."/>
            <person name="Guillou S."/>
            <person name="Cros-Aarteil S."/>
            <person name="Calhoun S."/>
            <person name="Haridas S."/>
            <person name="Kuo A."/>
            <person name="Mondo S."/>
            <person name="Pangilinan J."/>
            <person name="Riley R."/>
            <person name="Labutti K."/>
            <person name="Andreopoulos B."/>
            <person name="Lipzen A."/>
            <person name="Chen C."/>
            <person name="Yanf M."/>
            <person name="Daum C."/>
            <person name="Ng V."/>
            <person name="Clum A."/>
            <person name="Steindorff A."/>
            <person name="Ohm R."/>
            <person name="Martin F."/>
            <person name="Silar P."/>
            <person name="Natvig D."/>
            <person name="Lalanne C."/>
            <person name="Gautier V."/>
            <person name="Ament-Velasquez S.L."/>
            <person name="Kruys A."/>
            <person name="Hutchinson M.I."/>
            <person name="Powell A.J."/>
            <person name="Barry K."/>
            <person name="Miller A.N."/>
            <person name="Grigoriev I.V."/>
            <person name="Debuchy R."/>
            <person name="Gladieux P."/>
            <person name="Thoren M.H."/>
            <person name="Johannesson H."/>
        </authorList>
    </citation>
    <scope>NUCLEOTIDE SEQUENCE</scope>
    <source>
        <strain evidence="2">CBS 606.72</strain>
    </source>
</reference>
<feature type="compositionally biased region" description="Polar residues" evidence="1">
    <location>
        <begin position="1"/>
        <end position="13"/>
    </location>
</feature>
<keyword evidence="3" id="KW-1185">Reference proteome</keyword>
<dbReference type="AlphaFoldDB" id="A0AA39WRF2"/>
<name>A0AA39WRF2_9PEZI</name>
<accession>A0AA39WRF2</accession>
<protein>
    <submittedName>
        <fullName evidence="2">Uncharacterized protein</fullName>
    </submittedName>
</protein>
<evidence type="ECO:0000313" key="3">
    <source>
        <dbReference type="Proteomes" id="UP001175000"/>
    </source>
</evidence>
<dbReference type="EMBL" id="JAULSU010000004">
    <property type="protein sequence ID" value="KAK0620214.1"/>
    <property type="molecule type" value="Genomic_DNA"/>
</dbReference>
<proteinExistence type="predicted"/>
<comment type="caution">
    <text evidence="2">The sequence shown here is derived from an EMBL/GenBank/DDBJ whole genome shotgun (WGS) entry which is preliminary data.</text>
</comment>
<feature type="region of interest" description="Disordered" evidence="1">
    <location>
        <begin position="199"/>
        <end position="245"/>
    </location>
</feature>